<dbReference type="EMBL" id="OZ021744">
    <property type="protein sequence ID" value="CAK9311056.1"/>
    <property type="molecule type" value="Genomic_DNA"/>
</dbReference>
<reference evidence="1 2" key="1">
    <citation type="submission" date="2024-03" db="EMBL/GenBank/DDBJ databases">
        <authorList>
            <person name="Gkanogiannis A."/>
            <person name="Becerra Lopez-Lavalle L."/>
        </authorList>
    </citation>
    <scope>NUCLEOTIDE SEQUENCE [LARGE SCALE GENOMIC DNA]</scope>
</reference>
<dbReference type="InterPro" id="IPR001128">
    <property type="entry name" value="Cyt_P450"/>
</dbReference>
<dbReference type="Gene3D" id="1.10.630.10">
    <property type="entry name" value="Cytochrome P450"/>
    <property type="match status" value="1"/>
</dbReference>
<gene>
    <name evidence="1" type="ORF">CITCOLO1_LOCUS2704</name>
</gene>
<protein>
    <submittedName>
        <fullName evidence="1">Uncharacterized protein</fullName>
    </submittedName>
</protein>
<accession>A0ABP0XSA6</accession>
<dbReference type="SUPFAM" id="SSF48264">
    <property type="entry name" value="Cytochrome P450"/>
    <property type="match status" value="1"/>
</dbReference>
<dbReference type="PANTHER" id="PTHR47951">
    <property type="entry name" value="OS08G0547900 PROTEIN"/>
    <property type="match status" value="1"/>
</dbReference>
<evidence type="ECO:0000313" key="1">
    <source>
        <dbReference type="EMBL" id="CAK9311056.1"/>
    </source>
</evidence>
<evidence type="ECO:0000313" key="2">
    <source>
        <dbReference type="Proteomes" id="UP001642487"/>
    </source>
</evidence>
<keyword evidence="2" id="KW-1185">Reference proteome</keyword>
<name>A0ABP0XSA6_9ROSI</name>
<organism evidence="1 2">
    <name type="scientific">Citrullus colocynthis</name>
    <name type="common">colocynth</name>
    <dbReference type="NCBI Taxonomy" id="252529"/>
    <lineage>
        <taxon>Eukaryota</taxon>
        <taxon>Viridiplantae</taxon>
        <taxon>Streptophyta</taxon>
        <taxon>Embryophyta</taxon>
        <taxon>Tracheophyta</taxon>
        <taxon>Spermatophyta</taxon>
        <taxon>Magnoliopsida</taxon>
        <taxon>eudicotyledons</taxon>
        <taxon>Gunneridae</taxon>
        <taxon>Pentapetalae</taxon>
        <taxon>rosids</taxon>
        <taxon>fabids</taxon>
        <taxon>Cucurbitales</taxon>
        <taxon>Cucurbitaceae</taxon>
        <taxon>Benincaseae</taxon>
        <taxon>Citrullus</taxon>
    </lineage>
</organism>
<proteinExistence type="predicted"/>
<dbReference type="PANTHER" id="PTHR47951:SF7">
    <property type="entry name" value="FLAVONOID 3',5'-HYDROXYLASE-LIKE ISOFORM X1"/>
    <property type="match status" value="1"/>
</dbReference>
<dbReference type="InterPro" id="IPR036396">
    <property type="entry name" value="Cyt_P450_sf"/>
</dbReference>
<dbReference type="Pfam" id="PF00067">
    <property type="entry name" value="p450"/>
    <property type="match status" value="1"/>
</dbReference>
<sequence>MLSKSNLDASYSVRTQEVRKVIKGVFESAGTQIDIGKVSFLAALKSVMAMTWGDSGRLIGKDGVDLEVKFREVMDELMVLIGTPNVSDLFPVLGRFDLQGIAKRTKKVMGVSDEILNSAIEEQRKMRGSGVEKGGYLQMLLELEDNDDSSDCGTNDQFEALLLYCPPPLPPSVTTTPGVAISTTQRFPTPLVTALDTVVDDHTGDHRHP</sequence>
<dbReference type="Proteomes" id="UP001642487">
    <property type="component" value="Chromosome 10"/>
</dbReference>